<keyword evidence="2" id="KW-0238">DNA-binding</keyword>
<dbReference type="Gene3D" id="1.10.10.60">
    <property type="entry name" value="Homeodomain-like"/>
    <property type="match status" value="2"/>
</dbReference>
<dbReference type="EMBL" id="QTJV01000006">
    <property type="protein sequence ID" value="RFM33955.1"/>
    <property type="molecule type" value="Genomic_DNA"/>
</dbReference>
<dbReference type="InterPro" id="IPR003313">
    <property type="entry name" value="AraC-bd"/>
</dbReference>
<evidence type="ECO:0000259" key="4">
    <source>
        <dbReference type="PROSITE" id="PS01124"/>
    </source>
</evidence>
<organism evidence="5 6">
    <name type="scientific">Chitinophaga silvisoli</name>
    <dbReference type="NCBI Taxonomy" id="2291814"/>
    <lineage>
        <taxon>Bacteria</taxon>
        <taxon>Pseudomonadati</taxon>
        <taxon>Bacteroidota</taxon>
        <taxon>Chitinophagia</taxon>
        <taxon>Chitinophagales</taxon>
        <taxon>Chitinophagaceae</taxon>
        <taxon>Chitinophaga</taxon>
    </lineage>
</organism>
<evidence type="ECO:0000256" key="1">
    <source>
        <dbReference type="ARBA" id="ARBA00023015"/>
    </source>
</evidence>
<name>A0A3E1P1B6_9BACT</name>
<comment type="caution">
    <text evidence="5">The sequence shown here is derived from an EMBL/GenBank/DDBJ whole genome shotgun (WGS) entry which is preliminary data.</text>
</comment>
<dbReference type="InterPro" id="IPR014710">
    <property type="entry name" value="RmlC-like_jellyroll"/>
</dbReference>
<dbReference type="Proteomes" id="UP000261174">
    <property type="component" value="Unassembled WGS sequence"/>
</dbReference>
<dbReference type="InterPro" id="IPR011051">
    <property type="entry name" value="RmlC_Cupin_sf"/>
</dbReference>
<dbReference type="RefSeq" id="WP_116854873.1">
    <property type="nucleotide sequence ID" value="NZ_QTJV01000006.1"/>
</dbReference>
<dbReference type="SMART" id="SM00342">
    <property type="entry name" value="HTH_ARAC"/>
    <property type="match status" value="1"/>
</dbReference>
<evidence type="ECO:0000256" key="2">
    <source>
        <dbReference type="ARBA" id="ARBA00023125"/>
    </source>
</evidence>
<dbReference type="Gene3D" id="2.60.120.10">
    <property type="entry name" value="Jelly Rolls"/>
    <property type="match status" value="1"/>
</dbReference>
<dbReference type="InterPro" id="IPR009057">
    <property type="entry name" value="Homeodomain-like_sf"/>
</dbReference>
<evidence type="ECO:0000256" key="3">
    <source>
        <dbReference type="ARBA" id="ARBA00023163"/>
    </source>
</evidence>
<keyword evidence="3" id="KW-0804">Transcription</keyword>
<evidence type="ECO:0000313" key="5">
    <source>
        <dbReference type="EMBL" id="RFM33955.1"/>
    </source>
</evidence>
<dbReference type="Pfam" id="PF02311">
    <property type="entry name" value="AraC_binding"/>
    <property type="match status" value="1"/>
</dbReference>
<dbReference type="Pfam" id="PF12833">
    <property type="entry name" value="HTH_18"/>
    <property type="match status" value="1"/>
</dbReference>
<dbReference type="SUPFAM" id="SSF46689">
    <property type="entry name" value="Homeodomain-like"/>
    <property type="match status" value="2"/>
</dbReference>
<dbReference type="GO" id="GO:0003700">
    <property type="term" value="F:DNA-binding transcription factor activity"/>
    <property type="evidence" value="ECO:0007669"/>
    <property type="project" value="InterPro"/>
</dbReference>
<dbReference type="SUPFAM" id="SSF51182">
    <property type="entry name" value="RmlC-like cupins"/>
    <property type="match status" value="1"/>
</dbReference>
<dbReference type="AlphaFoldDB" id="A0A3E1P1B6"/>
<accession>A0A3E1P1B6</accession>
<dbReference type="PROSITE" id="PS01124">
    <property type="entry name" value="HTH_ARAC_FAMILY_2"/>
    <property type="match status" value="1"/>
</dbReference>
<keyword evidence="6" id="KW-1185">Reference proteome</keyword>
<proteinExistence type="predicted"/>
<evidence type="ECO:0000313" key="6">
    <source>
        <dbReference type="Proteomes" id="UP000261174"/>
    </source>
</evidence>
<sequence>MKVLQFTIPVPLDKSIIVQKDVLPFFYPHLHRHQEIQMSWIQQGEGTLVADNNMHAFRPNDIFWLGANQPHIFKSEASYFQPKSRKKIVALVIFFNPNGELASLFNLPETKLLKNFIMQSQSGFKVPPAYTAEVSSKMMQITNSSGTDQLLQFVDLLKQLSGYADMTPLATAQKSQMVSEHEGIRIGNIYNYIMQNYDKPITLEDAAKQAHMTPQAFCRFFKKHTLHTFVSFLNEVRINEACKKLTDGAFDNIATVAYTCGFNSITNFNRVFKTVTTQSPSEYMTSYFQSV</sequence>
<keyword evidence="1" id="KW-0805">Transcription regulation</keyword>
<protein>
    <submittedName>
        <fullName evidence="5">AraC family transcriptional regulator</fullName>
    </submittedName>
</protein>
<gene>
    <name evidence="5" type="ORF">DXN04_18575</name>
</gene>
<dbReference type="OrthoDB" id="745435at2"/>
<reference evidence="5 6" key="1">
    <citation type="submission" date="2018-08" db="EMBL/GenBank/DDBJ databases">
        <title>Chitinophaga sp. K20C18050901, a novel bacterium isolated from forest soil.</title>
        <authorList>
            <person name="Wang C."/>
        </authorList>
    </citation>
    <scope>NUCLEOTIDE SEQUENCE [LARGE SCALE GENOMIC DNA]</scope>
    <source>
        <strain evidence="5 6">K20C18050901</strain>
    </source>
</reference>
<dbReference type="GO" id="GO:0043565">
    <property type="term" value="F:sequence-specific DNA binding"/>
    <property type="evidence" value="ECO:0007669"/>
    <property type="project" value="InterPro"/>
</dbReference>
<feature type="domain" description="HTH araC/xylS-type" evidence="4">
    <location>
        <begin position="187"/>
        <end position="286"/>
    </location>
</feature>
<dbReference type="PANTHER" id="PTHR43280:SF2">
    <property type="entry name" value="HTH-TYPE TRANSCRIPTIONAL REGULATOR EXSA"/>
    <property type="match status" value="1"/>
</dbReference>
<dbReference type="InterPro" id="IPR018060">
    <property type="entry name" value="HTH_AraC"/>
</dbReference>
<dbReference type="PANTHER" id="PTHR43280">
    <property type="entry name" value="ARAC-FAMILY TRANSCRIPTIONAL REGULATOR"/>
    <property type="match status" value="1"/>
</dbReference>